<dbReference type="EMBL" id="JAZHXI010000001">
    <property type="protein sequence ID" value="KAL2075357.1"/>
    <property type="molecule type" value="Genomic_DNA"/>
</dbReference>
<comment type="caution">
    <text evidence="1">The sequence shown here is derived from an EMBL/GenBank/DDBJ whole genome shotgun (WGS) entry which is preliminary data.</text>
</comment>
<keyword evidence="2" id="KW-1185">Reference proteome</keyword>
<reference evidence="1 2" key="1">
    <citation type="journal article" date="2024" name="Commun. Biol.">
        <title>Comparative genomic analysis of thermophilic fungi reveals convergent evolutionary adaptations and gene losses.</title>
        <authorList>
            <person name="Steindorff A.S."/>
            <person name="Aguilar-Pontes M.V."/>
            <person name="Robinson A.J."/>
            <person name="Andreopoulos B."/>
            <person name="LaButti K."/>
            <person name="Kuo A."/>
            <person name="Mondo S."/>
            <person name="Riley R."/>
            <person name="Otillar R."/>
            <person name="Haridas S."/>
            <person name="Lipzen A."/>
            <person name="Grimwood J."/>
            <person name="Schmutz J."/>
            <person name="Clum A."/>
            <person name="Reid I.D."/>
            <person name="Moisan M.C."/>
            <person name="Butler G."/>
            <person name="Nguyen T.T.M."/>
            <person name="Dewar K."/>
            <person name="Conant G."/>
            <person name="Drula E."/>
            <person name="Henrissat B."/>
            <person name="Hansel C."/>
            <person name="Singer S."/>
            <person name="Hutchinson M.I."/>
            <person name="de Vries R.P."/>
            <person name="Natvig D.O."/>
            <person name="Powell A.J."/>
            <person name="Tsang A."/>
            <person name="Grigoriev I.V."/>
        </authorList>
    </citation>
    <scope>NUCLEOTIDE SEQUENCE [LARGE SCALE GENOMIC DNA]</scope>
    <source>
        <strain evidence="1 2">CBS 494.80</strain>
    </source>
</reference>
<gene>
    <name evidence="1" type="ORF">VTL71DRAFT_300</name>
</gene>
<dbReference type="Proteomes" id="UP001595075">
    <property type="component" value="Unassembled WGS sequence"/>
</dbReference>
<name>A0ABR4CZN4_9HELO</name>
<evidence type="ECO:0000313" key="1">
    <source>
        <dbReference type="EMBL" id="KAL2075357.1"/>
    </source>
</evidence>
<protein>
    <submittedName>
        <fullName evidence="1">Uncharacterized protein</fullName>
    </submittedName>
</protein>
<sequence>MTYASTSIWVAFEEPHHDLHLGSGINHTCLAVAGRKSCTKPFDTHSVRQPYSLNTTTSSKQDYPQVHFINCVRFPLYDRGWAQLHQKRFPGSGSHLHTQSLNFKICSPTPSTPP</sequence>
<accession>A0ABR4CZN4</accession>
<evidence type="ECO:0000313" key="2">
    <source>
        <dbReference type="Proteomes" id="UP001595075"/>
    </source>
</evidence>
<organism evidence="1 2">
    <name type="scientific">Oculimacula yallundae</name>
    <dbReference type="NCBI Taxonomy" id="86028"/>
    <lineage>
        <taxon>Eukaryota</taxon>
        <taxon>Fungi</taxon>
        <taxon>Dikarya</taxon>
        <taxon>Ascomycota</taxon>
        <taxon>Pezizomycotina</taxon>
        <taxon>Leotiomycetes</taxon>
        <taxon>Helotiales</taxon>
        <taxon>Ploettnerulaceae</taxon>
        <taxon>Oculimacula</taxon>
    </lineage>
</organism>
<proteinExistence type="predicted"/>